<comment type="caution">
    <text evidence="2">The sequence shown here is derived from an EMBL/GenBank/DDBJ whole genome shotgun (WGS) entry which is preliminary data.</text>
</comment>
<dbReference type="PANTHER" id="PTHR35046:SF26">
    <property type="entry name" value="RNA-DIRECTED DNA POLYMERASE"/>
    <property type="match status" value="1"/>
</dbReference>
<gene>
    <name evidence="2" type="ORF">CR513_29249</name>
</gene>
<evidence type="ECO:0000313" key="2">
    <source>
        <dbReference type="EMBL" id="RDX89083.1"/>
    </source>
</evidence>
<feature type="compositionally biased region" description="Basic and acidic residues" evidence="1">
    <location>
        <begin position="30"/>
        <end position="40"/>
    </location>
</feature>
<proteinExistence type="predicted"/>
<dbReference type="AlphaFoldDB" id="A0A371GFJ8"/>
<feature type="compositionally biased region" description="Basic residues" evidence="1">
    <location>
        <begin position="10"/>
        <end position="29"/>
    </location>
</feature>
<feature type="compositionally biased region" description="Basic and acidic residues" evidence="1">
    <location>
        <begin position="54"/>
        <end position="63"/>
    </location>
</feature>
<reference evidence="2" key="1">
    <citation type="submission" date="2018-05" db="EMBL/GenBank/DDBJ databases">
        <title>Draft genome of Mucuna pruriens seed.</title>
        <authorList>
            <person name="Nnadi N.E."/>
            <person name="Vos R."/>
            <person name="Hasami M.H."/>
            <person name="Devisetty U.K."/>
            <person name="Aguiy J.C."/>
        </authorList>
    </citation>
    <scope>NUCLEOTIDE SEQUENCE [LARGE SCALE GENOMIC DNA]</scope>
    <source>
        <strain evidence="2">JCA_2017</strain>
    </source>
</reference>
<evidence type="ECO:0000313" key="3">
    <source>
        <dbReference type="Proteomes" id="UP000257109"/>
    </source>
</evidence>
<name>A0A371GFJ8_MUCPR</name>
<dbReference type="PANTHER" id="PTHR35046">
    <property type="entry name" value="ZINC KNUCKLE (CCHC-TYPE) FAMILY PROTEIN"/>
    <property type="match status" value="1"/>
</dbReference>
<dbReference type="EMBL" id="QJKJ01005770">
    <property type="protein sequence ID" value="RDX89083.1"/>
    <property type="molecule type" value="Genomic_DNA"/>
</dbReference>
<accession>A0A371GFJ8</accession>
<protein>
    <submittedName>
        <fullName evidence="2">Uncharacterized protein</fullName>
    </submittedName>
</protein>
<feature type="region of interest" description="Disordered" evidence="1">
    <location>
        <begin position="1"/>
        <end position="69"/>
    </location>
</feature>
<dbReference type="Proteomes" id="UP000257109">
    <property type="component" value="Unassembled WGS sequence"/>
</dbReference>
<sequence length="270" mass="30866">MKIKRESERKTKRKMKKKESKSETKRRKEKGKETIGEKSKSVKRKEQKKREKKRALLECSKQKERGKKKGIHVSKNIMLEEFPNVFPKDVSHGLPPLRGIEHHMDLTLGATLPNGAAHRKNPREAKEIQKQVGKLIGTGMKQVMEGFELGIHGKQTFGLHTPRPIMSPKNACALVPRNPLACPLLPWWMSPHLPAAKTARLRAKNCRSRIVVVEEVEGVDGRTSNELRIVIFFIFAHVLGKKVLLLVQNLLHQSSRHRFCCSTFTAMKRN</sequence>
<feature type="non-terminal residue" evidence="2">
    <location>
        <position position="1"/>
    </location>
</feature>
<organism evidence="2 3">
    <name type="scientific">Mucuna pruriens</name>
    <name type="common">Velvet bean</name>
    <name type="synonym">Dolichos pruriens</name>
    <dbReference type="NCBI Taxonomy" id="157652"/>
    <lineage>
        <taxon>Eukaryota</taxon>
        <taxon>Viridiplantae</taxon>
        <taxon>Streptophyta</taxon>
        <taxon>Embryophyta</taxon>
        <taxon>Tracheophyta</taxon>
        <taxon>Spermatophyta</taxon>
        <taxon>Magnoliopsida</taxon>
        <taxon>eudicotyledons</taxon>
        <taxon>Gunneridae</taxon>
        <taxon>Pentapetalae</taxon>
        <taxon>rosids</taxon>
        <taxon>fabids</taxon>
        <taxon>Fabales</taxon>
        <taxon>Fabaceae</taxon>
        <taxon>Papilionoideae</taxon>
        <taxon>50 kb inversion clade</taxon>
        <taxon>NPAAA clade</taxon>
        <taxon>indigoferoid/millettioid clade</taxon>
        <taxon>Phaseoleae</taxon>
        <taxon>Mucuna</taxon>
    </lineage>
</organism>
<dbReference type="OrthoDB" id="1934635at2759"/>
<feature type="compositionally biased region" description="Basic residues" evidence="1">
    <location>
        <begin position="41"/>
        <end position="53"/>
    </location>
</feature>
<evidence type="ECO:0000256" key="1">
    <source>
        <dbReference type="SAM" id="MobiDB-lite"/>
    </source>
</evidence>
<keyword evidence="3" id="KW-1185">Reference proteome</keyword>